<accession>A0ABU3P489</accession>
<sequence length="77" mass="8678">MLTTCPECGKYTVETPCYHCLAAERDRYRRLAGANVATLIGERDKYKRLYEMAMDTCPRCRENCVIRSLSVPKAAGG</sequence>
<evidence type="ECO:0000313" key="2">
    <source>
        <dbReference type="Proteomes" id="UP001254848"/>
    </source>
</evidence>
<proteinExistence type="predicted"/>
<dbReference type="EMBL" id="JAUOZS010000001">
    <property type="protein sequence ID" value="MDT8903318.1"/>
    <property type="molecule type" value="Genomic_DNA"/>
</dbReference>
<organism evidence="1 2">
    <name type="scientific">Anaeroselena agilis</name>
    <dbReference type="NCBI Taxonomy" id="3063788"/>
    <lineage>
        <taxon>Bacteria</taxon>
        <taxon>Bacillati</taxon>
        <taxon>Bacillota</taxon>
        <taxon>Negativicutes</taxon>
        <taxon>Acetonemataceae</taxon>
        <taxon>Anaeroselena</taxon>
    </lineage>
</organism>
<evidence type="ECO:0000313" key="1">
    <source>
        <dbReference type="EMBL" id="MDT8903318.1"/>
    </source>
</evidence>
<keyword evidence="2" id="KW-1185">Reference proteome</keyword>
<reference evidence="1 2" key="1">
    <citation type="submission" date="2023-07" db="EMBL/GenBank/DDBJ databases">
        <title>The novel representative of Negativicutes class, Anaeroselena agilis gen. nov. sp. nov.</title>
        <authorList>
            <person name="Prokofeva M.I."/>
            <person name="Elcheninov A.G."/>
            <person name="Klyukina A."/>
            <person name="Kublanov I.V."/>
            <person name="Frolov E.N."/>
            <person name="Podosokorskaya O.A."/>
        </authorList>
    </citation>
    <scope>NUCLEOTIDE SEQUENCE [LARGE SCALE GENOMIC DNA]</scope>
    <source>
        <strain evidence="1 2">4137-cl</strain>
    </source>
</reference>
<comment type="caution">
    <text evidence="1">The sequence shown here is derived from an EMBL/GenBank/DDBJ whole genome shotgun (WGS) entry which is preliminary data.</text>
</comment>
<dbReference type="RefSeq" id="WP_413781778.1">
    <property type="nucleotide sequence ID" value="NZ_JAUOZS010000001.1"/>
</dbReference>
<dbReference type="Proteomes" id="UP001254848">
    <property type="component" value="Unassembled WGS sequence"/>
</dbReference>
<gene>
    <name evidence="1" type="ORF">Q4T40_18975</name>
</gene>
<name>A0ABU3P489_9FIRM</name>
<protein>
    <submittedName>
        <fullName evidence="1">Uncharacterized protein</fullName>
    </submittedName>
</protein>